<dbReference type="Proteomes" id="UP000799302">
    <property type="component" value="Unassembled WGS sequence"/>
</dbReference>
<evidence type="ECO:0000256" key="3">
    <source>
        <dbReference type="ARBA" id="ARBA00022927"/>
    </source>
</evidence>
<dbReference type="InterPro" id="IPR007681">
    <property type="entry name" value="Mog1"/>
</dbReference>
<sequence>MANQPTTHPLFGGAITTSLPTGYLDASTMRDIPDTQEVFLDPNSNTNIIISLLERVTTITSNNSNNSDDHSALQTHFQDMYADETDKSGNRDTANVLGVRNLPIPPGTSNGGTVTAYILTAWMATADAARQEQRERGREEVLGTGVVMGLVRLENVKTDVLVCVNVPRAAADGELGETALGDMLGPAVGMVEEAVARMDVKDWGLFGES</sequence>
<protein>
    <submittedName>
        <fullName evidence="4">Mog1p/PsbP-like protein</fullName>
    </submittedName>
</protein>
<evidence type="ECO:0000256" key="1">
    <source>
        <dbReference type="ARBA" id="ARBA00010307"/>
    </source>
</evidence>
<dbReference type="GO" id="GO:0005634">
    <property type="term" value="C:nucleus"/>
    <property type="evidence" value="ECO:0007669"/>
    <property type="project" value="TreeGrafter"/>
</dbReference>
<dbReference type="Gene3D" id="3.40.1000.10">
    <property type="entry name" value="Mog1/PsbP, alpha/beta/alpha sandwich"/>
    <property type="match status" value="1"/>
</dbReference>
<dbReference type="Pfam" id="PF04603">
    <property type="entry name" value="Mog1"/>
    <property type="match status" value="1"/>
</dbReference>
<dbReference type="SUPFAM" id="SSF55724">
    <property type="entry name" value="Mog1p/PsbP-like"/>
    <property type="match status" value="1"/>
</dbReference>
<dbReference type="AlphaFoldDB" id="A0A6A6U580"/>
<evidence type="ECO:0000256" key="2">
    <source>
        <dbReference type="ARBA" id="ARBA00022448"/>
    </source>
</evidence>
<gene>
    <name evidence="4" type="ORF">BT63DRAFT_427159</name>
</gene>
<comment type="similarity">
    <text evidence="1">Belongs to the MOG1 family.</text>
</comment>
<accession>A0A6A6U580</accession>
<reference evidence="4" key="1">
    <citation type="journal article" date="2020" name="Stud. Mycol.">
        <title>101 Dothideomycetes genomes: a test case for predicting lifestyles and emergence of pathogens.</title>
        <authorList>
            <person name="Haridas S."/>
            <person name="Albert R."/>
            <person name="Binder M."/>
            <person name="Bloem J."/>
            <person name="Labutti K."/>
            <person name="Salamov A."/>
            <person name="Andreopoulos B."/>
            <person name="Baker S."/>
            <person name="Barry K."/>
            <person name="Bills G."/>
            <person name="Bluhm B."/>
            <person name="Cannon C."/>
            <person name="Castanera R."/>
            <person name="Culley D."/>
            <person name="Daum C."/>
            <person name="Ezra D."/>
            <person name="Gonzalez J."/>
            <person name="Henrissat B."/>
            <person name="Kuo A."/>
            <person name="Liang C."/>
            <person name="Lipzen A."/>
            <person name="Lutzoni F."/>
            <person name="Magnuson J."/>
            <person name="Mondo S."/>
            <person name="Nolan M."/>
            <person name="Ohm R."/>
            <person name="Pangilinan J."/>
            <person name="Park H.-J."/>
            <person name="Ramirez L."/>
            <person name="Alfaro M."/>
            <person name="Sun H."/>
            <person name="Tritt A."/>
            <person name="Yoshinaga Y."/>
            <person name="Zwiers L.-H."/>
            <person name="Turgeon B."/>
            <person name="Goodwin S."/>
            <person name="Spatafora J."/>
            <person name="Crous P."/>
            <person name="Grigoriev I."/>
        </authorList>
    </citation>
    <scope>NUCLEOTIDE SEQUENCE</scope>
    <source>
        <strain evidence="4">CBS 115976</strain>
    </source>
</reference>
<name>A0A6A6U580_9PEZI</name>
<dbReference type="PANTHER" id="PTHR15837:SF0">
    <property type="entry name" value="RAN GUANINE NUCLEOTIDE RELEASE FACTOR"/>
    <property type="match status" value="1"/>
</dbReference>
<dbReference type="PANTHER" id="PTHR15837">
    <property type="entry name" value="RAN GUANINE NUCLEOTIDE RELEASE FACTOR"/>
    <property type="match status" value="1"/>
</dbReference>
<dbReference type="InterPro" id="IPR016123">
    <property type="entry name" value="Mog1/PsbP_a/b/a-sand"/>
</dbReference>
<organism evidence="4 5">
    <name type="scientific">Microthyrium microscopicum</name>
    <dbReference type="NCBI Taxonomy" id="703497"/>
    <lineage>
        <taxon>Eukaryota</taxon>
        <taxon>Fungi</taxon>
        <taxon>Dikarya</taxon>
        <taxon>Ascomycota</taxon>
        <taxon>Pezizomycotina</taxon>
        <taxon>Dothideomycetes</taxon>
        <taxon>Dothideomycetes incertae sedis</taxon>
        <taxon>Microthyriales</taxon>
        <taxon>Microthyriaceae</taxon>
        <taxon>Microthyrium</taxon>
    </lineage>
</organism>
<keyword evidence="3" id="KW-0653">Protein transport</keyword>
<evidence type="ECO:0000313" key="5">
    <source>
        <dbReference type="Proteomes" id="UP000799302"/>
    </source>
</evidence>
<proteinExistence type="inferred from homology"/>
<dbReference type="EMBL" id="MU004238">
    <property type="protein sequence ID" value="KAF2666731.1"/>
    <property type="molecule type" value="Genomic_DNA"/>
</dbReference>
<keyword evidence="2" id="KW-0813">Transport</keyword>
<keyword evidence="5" id="KW-1185">Reference proteome</keyword>
<dbReference type="GO" id="GO:0031267">
    <property type="term" value="F:small GTPase binding"/>
    <property type="evidence" value="ECO:0007669"/>
    <property type="project" value="TreeGrafter"/>
</dbReference>
<dbReference type="GO" id="GO:0005085">
    <property type="term" value="F:guanyl-nucleotide exchange factor activity"/>
    <property type="evidence" value="ECO:0007669"/>
    <property type="project" value="TreeGrafter"/>
</dbReference>
<evidence type="ECO:0000313" key="4">
    <source>
        <dbReference type="EMBL" id="KAF2666731.1"/>
    </source>
</evidence>
<dbReference type="OrthoDB" id="10255285at2759"/>
<dbReference type="GO" id="GO:0006606">
    <property type="term" value="P:protein import into nucleus"/>
    <property type="evidence" value="ECO:0007669"/>
    <property type="project" value="TreeGrafter"/>
</dbReference>